<comment type="caution">
    <text evidence="2">The sequence shown here is derived from an EMBL/GenBank/DDBJ whole genome shotgun (WGS) entry which is preliminary data.</text>
</comment>
<dbReference type="Proteomes" id="UP001163823">
    <property type="component" value="Chromosome 6"/>
</dbReference>
<keyword evidence="3" id="KW-1185">Reference proteome</keyword>
<feature type="region of interest" description="Disordered" evidence="1">
    <location>
        <begin position="1"/>
        <end position="27"/>
    </location>
</feature>
<name>A0AAD7PR54_QUISA</name>
<gene>
    <name evidence="2" type="ORF">O6P43_013929</name>
</gene>
<dbReference type="EMBL" id="JARAOO010000006">
    <property type="protein sequence ID" value="KAJ7964064.1"/>
    <property type="molecule type" value="Genomic_DNA"/>
</dbReference>
<evidence type="ECO:0000313" key="2">
    <source>
        <dbReference type="EMBL" id="KAJ7964064.1"/>
    </source>
</evidence>
<sequence>MALKDKPMSVSKDKSISKDNRSPKKDAKSRVAITSWAQFLQVFDVSPSLLERTSEIPCIWMSCQLRMPCSLALLPMSMRFNCKLLCMPAIRRLWRTQNDEISALKQELEDTKDAFLDPRKDSKTAVVVFKDTEECPQMIYDKGATCYGRG</sequence>
<evidence type="ECO:0000313" key="3">
    <source>
        <dbReference type="Proteomes" id="UP001163823"/>
    </source>
</evidence>
<organism evidence="2 3">
    <name type="scientific">Quillaja saponaria</name>
    <name type="common">Soap bark tree</name>
    <dbReference type="NCBI Taxonomy" id="32244"/>
    <lineage>
        <taxon>Eukaryota</taxon>
        <taxon>Viridiplantae</taxon>
        <taxon>Streptophyta</taxon>
        <taxon>Embryophyta</taxon>
        <taxon>Tracheophyta</taxon>
        <taxon>Spermatophyta</taxon>
        <taxon>Magnoliopsida</taxon>
        <taxon>eudicotyledons</taxon>
        <taxon>Gunneridae</taxon>
        <taxon>Pentapetalae</taxon>
        <taxon>rosids</taxon>
        <taxon>fabids</taxon>
        <taxon>Fabales</taxon>
        <taxon>Quillajaceae</taxon>
        <taxon>Quillaja</taxon>
    </lineage>
</organism>
<accession>A0AAD7PR54</accession>
<reference evidence="2" key="1">
    <citation type="journal article" date="2023" name="Science">
        <title>Elucidation of the pathway for biosynthesis of saponin adjuvants from the soapbark tree.</title>
        <authorList>
            <person name="Reed J."/>
            <person name="Orme A."/>
            <person name="El-Demerdash A."/>
            <person name="Owen C."/>
            <person name="Martin L.B.B."/>
            <person name="Misra R.C."/>
            <person name="Kikuchi S."/>
            <person name="Rejzek M."/>
            <person name="Martin A.C."/>
            <person name="Harkess A."/>
            <person name="Leebens-Mack J."/>
            <person name="Louveau T."/>
            <person name="Stephenson M.J."/>
            <person name="Osbourn A."/>
        </authorList>
    </citation>
    <scope>NUCLEOTIDE SEQUENCE</scope>
    <source>
        <strain evidence="2">S10</strain>
    </source>
</reference>
<protein>
    <submittedName>
        <fullName evidence="2">Uncharacterized protein</fullName>
    </submittedName>
</protein>
<dbReference type="AlphaFoldDB" id="A0AAD7PR54"/>
<dbReference type="KEGG" id="qsa:O6P43_013929"/>
<evidence type="ECO:0000256" key="1">
    <source>
        <dbReference type="SAM" id="MobiDB-lite"/>
    </source>
</evidence>
<proteinExistence type="predicted"/>